<evidence type="ECO:0000256" key="1">
    <source>
        <dbReference type="SAM" id="MobiDB-lite"/>
    </source>
</evidence>
<dbReference type="Proteomes" id="UP001472866">
    <property type="component" value="Chromosome 18"/>
</dbReference>
<feature type="compositionally biased region" description="Polar residues" evidence="1">
    <location>
        <begin position="62"/>
        <end position="74"/>
    </location>
</feature>
<organism evidence="2 3">
    <name type="scientific">Chloropicon roscoffensis</name>
    <dbReference type="NCBI Taxonomy" id="1461544"/>
    <lineage>
        <taxon>Eukaryota</taxon>
        <taxon>Viridiplantae</taxon>
        <taxon>Chlorophyta</taxon>
        <taxon>Chloropicophyceae</taxon>
        <taxon>Chloropicales</taxon>
        <taxon>Chloropicaceae</taxon>
        <taxon>Chloropicon</taxon>
    </lineage>
</organism>
<feature type="compositionally biased region" description="Basic and acidic residues" evidence="1">
    <location>
        <begin position="88"/>
        <end position="117"/>
    </location>
</feature>
<evidence type="ECO:0000313" key="3">
    <source>
        <dbReference type="Proteomes" id="UP001472866"/>
    </source>
</evidence>
<keyword evidence="3" id="KW-1185">Reference proteome</keyword>
<accession>A0AAX4PMF2</accession>
<dbReference type="EMBL" id="CP151518">
    <property type="protein sequence ID" value="WZN67104.1"/>
    <property type="molecule type" value="Genomic_DNA"/>
</dbReference>
<proteinExistence type="predicted"/>
<evidence type="ECO:0000313" key="2">
    <source>
        <dbReference type="EMBL" id="WZN67104.1"/>
    </source>
</evidence>
<reference evidence="2 3" key="1">
    <citation type="submission" date="2024-03" db="EMBL/GenBank/DDBJ databases">
        <title>Complete genome sequence of the green alga Chloropicon roscoffensis RCC1871.</title>
        <authorList>
            <person name="Lemieux C."/>
            <person name="Pombert J.-F."/>
            <person name="Otis C."/>
            <person name="Turmel M."/>
        </authorList>
    </citation>
    <scope>NUCLEOTIDE SEQUENCE [LARGE SCALE GENOMIC DNA]</scope>
    <source>
        <strain evidence="2 3">RCC1871</strain>
    </source>
</reference>
<dbReference type="AlphaFoldDB" id="A0AAX4PMF2"/>
<gene>
    <name evidence="2" type="ORF">HKI87_18g86760</name>
</gene>
<sequence>MEGTRTVVRKGRDEDEDVDVALAAFEKKIDKTDPEQVKVLEEIRAQTRLVHKERGDWNRPNTFRNWNNYESNGSVVDKNRPKPLQNESYREYLEHVERERGGGRKDLRSEPKRLTES</sequence>
<feature type="region of interest" description="Disordered" evidence="1">
    <location>
        <begin position="62"/>
        <end position="117"/>
    </location>
</feature>
<name>A0AAX4PMF2_9CHLO</name>
<protein>
    <submittedName>
        <fullName evidence="2">Uncharacterized protein</fullName>
    </submittedName>
</protein>